<proteinExistence type="predicted"/>
<reference evidence="1" key="1">
    <citation type="submission" date="2023-02" db="EMBL/GenBank/DDBJ databases">
        <title>Colletotrichum kahawae CIFC_Que2 genome sequencing and assembly.</title>
        <authorList>
            <person name="Baroncelli R."/>
        </authorList>
    </citation>
    <scope>NUCLEOTIDE SEQUENCE</scope>
    <source>
        <strain evidence="1">CIFC_Que2</strain>
    </source>
</reference>
<protein>
    <submittedName>
        <fullName evidence="1">Uncharacterized protein</fullName>
    </submittedName>
</protein>
<dbReference type="Proteomes" id="UP001281614">
    <property type="component" value="Unassembled WGS sequence"/>
</dbReference>
<name>A0AAE0CZJ0_COLKA</name>
<sequence>MASPRIQGTPPSQDAMLDRLLAIGRRNGVYVGLRDCDLEAEMPLLLNRAGVPVACMEPSDDFEAVNAHFSAQVHAFFNALHTLESMADKQSPDETDLIQKPEDGGLHAAIRIVNQSYDIYPDCWHRTFYTRRLTVQDPDTLPLLDYVTRLHVLPAPSSSNEPDMHFVHMRPVSPRVPLGLAARLPHLRELDCPWLWERLPLAFSSQALRIFSRPWEGPWRDARVEFGRGVRQLMPSLPSSLIKARLWFWRLNPYGGDADQAVHVPDLVGASPSSPSEFEGMDPVSLGLRDLGSCLAELNIRALITPDLFRSSSWPHMRHLRVEFHPCAPDGRWYFSGPRGEDSYPTGYAVTREEHYPPGSEDVEETHALMSREEDKFEGDDEMCLERRPDMFRTLPIAERIDPLLLAFVSSLRRQDTPSLQDAEMFTWLQWRPSKDRAEEYEGSDEVPPSEDEDQTVMFRWGVRYDAPDGDGKGKVTWQVGEDWRPGEEVIRAFEELVGGDGEDMEWEAFEFVGEREIEADIRNMNKKNQSPT</sequence>
<gene>
    <name evidence="1" type="ORF">CKAH01_08718</name>
</gene>
<dbReference type="AlphaFoldDB" id="A0AAE0CZJ0"/>
<evidence type="ECO:0000313" key="1">
    <source>
        <dbReference type="EMBL" id="KAK2731846.1"/>
    </source>
</evidence>
<keyword evidence="2" id="KW-1185">Reference proteome</keyword>
<accession>A0AAE0CZJ0</accession>
<comment type="caution">
    <text evidence="1">The sequence shown here is derived from an EMBL/GenBank/DDBJ whole genome shotgun (WGS) entry which is preliminary data.</text>
</comment>
<organism evidence="1 2">
    <name type="scientific">Colletotrichum kahawae</name>
    <name type="common">Coffee berry disease fungus</name>
    <dbReference type="NCBI Taxonomy" id="34407"/>
    <lineage>
        <taxon>Eukaryota</taxon>
        <taxon>Fungi</taxon>
        <taxon>Dikarya</taxon>
        <taxon>Ascomycota</taxon>
        <taxon>Pezizomycotina</taxon>
        <taxon>Sordariomycetes</taxon>
        <taxon>Hypocreomycetidae</taxon>
        <taxon>Glomerellales</taxon>
        <taxon>Glomerellaceae</taxon>
        <taxon>Colletotrichum</taxon>
        <taxon>Colletotrichum gloeosporioides species complex</taxon>
    </lineage>
</organism>
<evidence type="ECO:0000313" key="2">
    <source>
        <dbReference type="Proteomes" id="UP001281614"/>
    </source>
</evidence>
<dbReference type="EMBL" id="VYYT01000555">
    <property type="protein sequence ID" value="KAK2731846.1"/>
    <property type="molecule type" value="Genomic_DNA"/>
</dbReference>